<keyword evidence="1" id="KW-0378">Hydrolase</keyword>
<gene>
    <name evidence="1" type="ORF">B2A_09646</name>
</gene>
<dbReference type="GO" id="GO:0005975">
    <property type="term" value="P:carbohydrate metabolic process"/>
    <property type="evidence" value="ECO:0007669"/>
    <property type="project" value="InterPro"/>
</dbReference>
<sequence length="154" mass="16574">AYIPRLNRKLAATPFGVPPSLGSWGNSAQVAEFGVEMYFLHEAFPGLVGPNYTLRAANYLLGTHPVSSVSYISGIGRVSKLVAYGGNNRADDSFIPGGMIPGYVVIKPDFPECITRFGFLWYEDEYTVDAAATWILEANAANALVEQAAHAAKS</sequence>
<reference evidence="1" key="1">
    <citation type="submission" date="2013-08" db="EMBL/GenBank/DDBJ databases">
        <authorList>
            <person name="Mendez C."/>
            <person name="Richter M."/>
            <person name="Ferrer M."/>
            <person name="Sanchez J."/>
        </authorList>
    </citation>
    <scope>NUCLEOTIDE SEQUENCE</scope>
</reference>
<evidence type="ECO:0000313" key="1">
    <source>
        <dbReference type="EMBL" id="EQD44303.1"/>
    </source>
</evidence>
<dbReference type="InterPro" id="IPR008928">
    <property type="entry name" value="6-hairpin_glycosidase_sf"/>
</dbReference>
<dbReference type="EMBL" id="AUZZ01006969">
    <property type="protein sequence ID" value="EQD44303.1"/>
    <property type="molecule type" value="Genomic_DNA"/>
</dbReference>
<dbReference type="InterPro" id="IPR012341">
    <property type="entry name" value="6hp_glycosidase-like_sf"/>
</dbReference>
<accession>T0ZHX7</accession>
<dbReference type="Gene3D" id="1.50.10.10">
    <property type="match status" value="1"/>
</dbReference>
<feature type="non-terminal residue" evidence="1">
    <location>
        <position position="1"/>
    </location>
</feature>
<organism evidence="1">
    <name type="scientific">mine drainage metagenome</name>
    <dbReference type="NCBI Taxonomy" id="410659"/>
    <lineage>
        <taxon>unclassified sequences</taxon>
        <taxon>metagenomes</taxon>
        <taxon>ecological metagenomes</taxon>
    </lineage>
</organism>
<protein>
    <submittedName>
        <fullName evidence="1">Glycoside hydrolase family 9 domain protein</fullName>
    </submittedName>
</protein>
<dbReference type="AlphaFoldDB" id="T0ZHX7"/>
<dbReference type="GO" id="GO:0016787">
    <property type="term" value="F:hydrolase activity"/>
    <property type="evidence" value="ECO:0007669"/>
    <property type="project" value="UniProtKB-KW"/>
</dbReference>
<comment type="caution">
    <text evidence="1">The sequence shown here is derived from an EMBL/GenBank/DDBJ whole genome shotgun (WGS) entry which is preliminary data.</text>
</comment>
<name>T0ZHX7_9ZZZZ</name>
<proteinExistence type="predicted"/>
<dbReference type="SUPFAM" id="SSF48208">
    <property type="entry name" value="Six-hairpin glycosidases"/>
    <property type="match status" value="1"/>
</dbReference>
<reference evidence="1" key="2">
    <citation type="journal article" date="2014" name="ISME J.">
        <title>Microbial stratification in low pH oxic and suboxic macroscopic growths along an acid mine drainage.</title>
        <authorList>
            <person name="Mendez-Garcia C."/>
            <person name="Mesa V."/>
            <person name="Sprenger R.R."/>
            <person name="Richter M."/>
            <person name="Diez M.S."/>
            <person name="Solano J."/>
            <person name="Bargiela R."/>
            <person name="Golyshina O.V."/>
            <person name="Manteca A."/>
            <person name="Ramos J.L."/>
            <person name="Gallego J.R."/>
            <person name="Llorente I."/>
            <person name="Martins Dos Santos V.A."/>
            <person name="Jensen O.N."/>
            <person name="Pelaez A.I."/>
            <person name="Sanchez J."/>
            <person name="Ferrer M."/>
        </authorList>
    </citation>
    <scope>NUCLEOTIDE SEQUENCE</scope>
</reference>